<protein>
    <submittedName>
        <fullName evidence="1">Uncharacterized protein</fullName>
    </submittedName>
</protein>
<dbReference type="EMBL" id="FORA01000003">
    <property type="protein sequence ID" value="SFJ37716.1"/>
    <property type="molecule type" value="Genomic_DNA"/>
</dbReference>
<accession>A0A1I3QX55</accession>
<organism evidence="1 2">
    <name type="scientific">Jannaschia pohangensis</name>
    <dbReference type="NCBI Taxonomy" id="390807"/>
    <lineage>
        <taxon>Bacteria</taxon>
        <taxon>Pseudomonadati</taxon>
        <taxon>Pseudomonadota</taxon>
        <taxon>Alphaproteobacteria</taxon>
        <taxon>Rhodobacterales</taxon>
        <taxon>Roseobacteraceae</taxon>
        <taxon>Jannaschia</taxon>
    </lineage>
</organism>
<proteinExistence type="predicted"/>
<dbReference type="OrthoDB" id="9782655at2"/>
<dbReference type="Proteomes" id="UP000199110">
    <property type="component" value="Unassembled WGS sequence"/>
</dbReference>
<dbReference type="RefSeq" id="WP_092781564.1">
    <property type="nucleotide sequence ID" value="NZ_FORA01000003.1"/>
</dbReference>
<name>A0A1I3QX55_9RHOB</name>
<keyword evidence="2" id="KW-1185">Reference proteome</keyword>
<evidence type="ECO:0000313" key="1">
    <source>
        <dbReference type="EMBL" id="SFJ37716.1"/>
    </source>
</evidence>
<evidence type="ECO:0000313" key="2">
    <source>
        <dbReference type="Proteomes" id="UP000199110"/>
    </source>
</evidence>
<dbReference type="STRING" id="390807.SAMN04488095_2675"/>
<gene>
    <name evidence="1" type="ORF">SAMN04488095_2675</name>
</gene>
<reference evidence="1 2" key="1">
    <citation type="submission" date="2016-10" db="EMBL/GenBank/DDBJ databases">
        <authorList>
            <person name="de Groot N.N."/>
        </authorList>
    </citation>
    <scope>NUCLEOTIDE SEQUENCE [LARGE SCALE GENOMIC DNA]</scope>
    <source>
        <strain evidence="1 2">DSM 19073</strain>
    </source>
</reference>
<sequence length="172" mass="19147">MPPRTAGWRAEIDRMTEASRLPFRDPQRDAAWADVATRWACGHVKLDLLATAGNFAIDMPPVQFGQACEVLADIDAGSKTDFPNRGEVLRFIGFGCLPYDGIRDWYFERMNGRAVNTEFVPGMTGIKEDDRLIWSGGDRPPTIRPVALADDRAEVLQVVGMLLRAVRAEVRA</sequence>
<dbReference type="AlphaFoldDB" id="A0A1I3QX55"/>